<dbReference type="Gene3D" id="2.60.120.330">
    <property type="entry name" value="B-lactam Antibiotic, Isopenicillin N Synthase, Chain"/>
    <property type="match status" value="1"/>
</dbReference>
<dbReference type="Pfam" id="PF14226">
    <property type="entry name" value="DIOX_N"/>
    <property type="match status" value="1"/>
</dbReference>
<proteinExistence type="predicted"/>
<evidence type="ECO:0000313" key="3">
    <source>
        <dbReference type="Proteomes" id="UP000660262"/>
    </source>
</evidence>
<evidence type="ECO:0000313" key="2">
    <source>
        <dbReference type="EMBL" id="GHP02705.1"/>
    </source>
</evidence>
<dbReference type="InterPro" id="IPR026992">
    <property type="entry name" value="DIOX_N"/>
</dbReference>
<reference evidence="2" key="1">
    <citation type="submission" date="2020-10" db="EMBL/GenBank/DDBJ databases">
        <title>Unveiling of a novel bifunctional photoreceptor, Dualchrome1, isolated from a cosmopolitan green alga.</title>
        <authorList>
            <person name="Suzuki S."/>
            <person name="Kawachi M."/>
        </authorList>
    </citation>
    <scope>NUCLEOTIDE SEQUENCE</scope>
    <source>
        <strain evidence="2">NIES 2893</strain>
    </source>
</reference>
<name>A0A830H6N8_9CHLO</name>
<gene>
    <name evidence="2" type="ORF">PPROV_000146000</name>
</gene>
<dbReference type="PANTHER" id="PTHR48420:SF1">
    <property type="entry name" value="NON-HAEM DIOXYGENASE N-TERMINAL DOMAIN-CONTAINING PROTEIN"/>
    <property type="match status" value="1"/>
</dbReference>
<dbReference type="EMBL" id="BNJQ01000004">
    <property type="protein sequence ID" value="GHP02705.1"/>
    <property type="molecule type" value="Genomic_DNA"/>
</dbReference>
<dbReference type="OrthoDB" id="438224at2759"/>
<feature type="domain" description="Non-haem dioxygenase N-terminal" evidence="1">
    <location>
        <begin position="17"/>
        <end position="141"/>
    </location>
</feature>
<protein>
    <recommendedName>
        <fullName evidence="1">Non-haem dioxygenase N-terminal domain-containing protein</fullName>
    </recommendedName>
</protein>
<dbReference type="InterPro" id="IPR027443">
    <property type="entry name" value="IPNS-like_sf"/>
</dbReference>
<dbReference type="SUPFAM" id="SSF51197">
    <property type="entry name" value="Clavaminate synthase-like"/>
    <property type="match status" value="1"/>
</dbReference>
<accession>A0A830H6N8</accession>
<sequence>MALTADAASVVDIPYSVLDASSSSSGASVTELDDALSKAFGPGGLGILTVSGVPDFEKLRGALLPLAREFAELPDDAKQKYEDEKSFYAFGWSHGKEKLSDGKFDTHKGSYYNNPVEDRPCDDDELMERHPSYLRPNVWPAVELPALEPSFKNLGTCIVNVGQKLLRHCDAYVRSRKGDDRASSLERAVSDSRCHKARLLYYFPVSAAGGSTKQDTWCGWHKDHGTLTGLVSARFTDAAGSEVPNPAKDAGLFIRNRAGEVTKVNIPKTSLAFQIGESAQVASGGLLRATPHCVCPGATPTVGVDRSTFAVFMQPSFDYVMSVREEDASSVQTDVDRWSPGVTFGEFTERTLNKYY</sequence>
<dbReference type="PANTHER" id="PTHR48420">
    <property type="entry name" value="NON-HAEM DIOXYGENASE N-TERMINAL DOMAIN-CONTAINING PROTEIN"/>
    <property type="match status" value="1"/>
</dbReference>
<organism evidence="2 3">
    <name type="scientific">Pycnococcus provasolii</name>
    <dbReference type="NCBI Taxonomy" id="41880"/>
    <lineage>
        <taxon>Eukaryota</taxon>
        <taxon>Viridiplantae</taxon>
        <taxon>Chlorophyta</taxon>
        <taxon>Pseudoscourfieldiophyceae</taxon>
        <taxon>Pseudoscourfieldiales</taxon>
        <taxon>Pycnococcaceae</taxon>
        <taxon>Pycnococcus</taxon>
    </lineage>
</organism>
<dbReference type="Proteomes" id="UP000660262">
    <property type="component" value="Unassembled WGS sequence"/>
</dbReference>
<evidence type="ECO:0000259" key="1">
    <source>
        <dbReference type="Pfam" id="PF14226"/>
    </source>
</evidence>
<dbReference type="AlphaFoldDB" id="A0A830H6N8"/>
<comment type="caution">
    <text evidence="2">The sequence shown here is derived from an EMBL/GenBank/DDBJ whole genome shotgun (WGS) entry which is preliminary data.</text>
</comment>
<keyword evidence="3" id="KW-1185">Reference proteome</keyword>